<sequence length="71" mass="7613">MSQHLPALWVAELDDVAALTDDPEGRAAVLEVMALAAHRRNEVDADQLADMLELAEAARLYGLEAGQPCSP</sequence>
<evidence type="ECO:0000313" key="1">
    <source>
        <dbReference type="EMBL" id="POF89346.1"/>
    </source>
</evidence>
<reference evidence="1 2" key="1">
    <citation type="submission" date="2016-08" db="EMBL/GenBank/DDBJ databases">
        <authorList>
            <person name="Seilhamer J.J."/>
        </authorList>
    </citation>
    <scope>NUCLEOTIDE SEQUENCE [LARGE SCALE GENOMIC DNA]</scope>
    <source>
        <strain evidence="1 2">KT-27</strain>
    </source>
</reference>
<name>A0A2S3WEG3_PSEPU</name>
<accession>A0A2S3WEG3</accession>
<organism evidence="1 2">
    <name type="scientific">Pseudomonas putida</name>
    <name type="common">Arthrobacter siderocapsulatus</name>
    <dbReference type="NCBI Taxonomy" id="303"/>
    <lineage>
        <taxon>Bacteria</taxon>
        <taxon>Pseudomonadati</taxon>
        <taxon>Pseudomonadota</taxon>
        <taxon>Gammaproteobacteria</taxon>
        <taxon>Pseudomonadales</taxon>
        <taxon>Pseudomonadaceae</taxon>
        <taxon>Pseudomonas</taxon>
    </lineage>
</organism>
<evidence type="ECO:0000313" key="2">
    <source>
        <dbReference type="Proteomes" id="UP000237194"/>
    </source>
</evidence>
<protein>
    <submittedName>
        <fullName evidence="1">Uncharacterized protein</fullName>
    </submittedName>
</protein>
<comment type="caution">
    <text evidence="1">The sequence shown here is derived from an EMBL/GenBank/DDBJ whole genome shotgun (WGS) entry which is preliminary data.</text>
</comment>
<dbReference type="AlphaFoldDB" id="A0A2S3WEG3"/>
<gene>
    <name evidence="1" type="ORF">BGP80_15820</name>
</gene>
<reference evidence="1 2" key="2">
    <citation type="submission" date="2018-03" db="EMBL/GenBank/DDBJ databases">
        <title>Draft genome of Pseudomonas putida strain KT-27.</title>
        <authorList>
            <person name="Yoshizawa S."/>
            <person name="Khan N.H."/>
            <person name="Nishimura M."/>
            <person name="Chiura H.X."/>
            <person name="Ogura Y."/>
            <person name="Hayashi T."/>
            <person name="Kogure K."/>
        </authorList>
    </citation>
    <scope>NUCLEOTIDE SEQUENCE [LARGE SCALE GENOMIC DNA]</scope>
    <source>
        <strain evidence="1 2">KT-27</strain>
    </source>
</reference>
<dbReference type="Proteomes" id="UP000237194">
    <property type="component" value="Unassembled WGS sequence"/>
</dbReference>
<proteinExistence type="predicted"/>
<dbReference type="EMBL" id="MIND01000018">
    <property type="protein sequence ID" value="POF89346.1"/>
    <property type="molecule type" value="Genomic_DNA"/>
</dbReference>